<comment type="caution">
    <text evidence="1">The sequence shown here is derived from an EMBL/GenBank/DDBJ whole genome shotgun (WGS) entry which is preliminary data.</text>
</comment>
<organism evidence="1 2">
    <name type="scientific">Antarcticimicrobium sediminis</name>
    <dbReference type="NCBI Taxonomy" id="2546227"/>
    <lineage>
        <taxon>Bacteria</taxon>
        <taxon>Pseudomonadati</taxon>
        <taxon>Pseudomonadota</taxon>
        <taxon>Alphaproteobacteria</taxon>
        <taxon>Rhodobacterales</taxon>
        <taxon>Paracoccaceae</taxon>
        <taxon>Antarcticimicrobium</taxon>
    </lineage>
</organism>
<keyword evidence="2" id="KW-1185">Reference proteome</keyword>
<protein>
    <submittedName>
        <fullName evidence="1">Uncharacterized protein</fullName>
    </submittedName>
</protein>
<accession>A0A4R5EJW6</accession>
<dbReference type="RefSeq" id="WP_165937675.1">
    <property type="nucleotide sequence ID" value="NZ_SMFP01000016.1"/>
</dbReference>
<dbReference type="Proteomes" id="UP000294662">
    <property type="component" value="Unassembled WGS sequence"/>
</dbReference>
<reference evidence="1 2" key="1">
    <citation type="submission" date="2019-03" db="EMBL/GenBank/DDBJ databases">
        <authorList>
            <person name="Zhang S."/>
        </authorList>
    </citation>
    <scope>NUCLEOTIDE SEQUENCE [LARGE SCALE GENOMIC DNA]</scope>
    <source>
        <strain evidence="1 2">S4J41</strain>
    </source>
</reference>
<evidence type="ECO:0000313" key="1">
    <source>
        <dbReference type="EMBL" id="TDE34925.1"/>
    </source>
</evidence>
<dbReference type="EMBL" id="SMFP01000016">
    <property type="protein sequence ID" value="TDE34925.1"/>
    <property type="molecule type" value="Genomic_DNA"/>
</dbReference>
<name>A0A4R5EJW6_9RHOB</name>
<evidence type="ECO:0000313" key="2">
    <source>
        <dbReference type="Proteomes" id="UP000294662"/>
    </source>
</evidence>
<sequence length="68" mass="7834">MPNALFVRGFKHFLKCRIVGLGVRPLAFDEHIERSSLRQRQPVAVSRLYRYSTLPHTARGVPPERACM</sequence>
<gene>
    <name evidence="1" type="ORF">E1B25_18530</name>
</gene>
<dbReference type="AlphaFoldDB" id="A0A4R5EJW6"/>
<proteinExistence type="predicted"/>